<protein>
    <submittedName>
        <fullName evidence="1">Uncharacterized protein</fullName>
    </submittedName>
</protein>
<accession>A0A663A6F9</accession>
<reference evidence="1 2" key="1">
    <citation type="journal article" date="2019" name="Nat. Commun.">
        <title>Gram positive-like bacteriocins with broad spectrum anti-Bacteroidales activity encoded on mobile elements of the human gut microbiota.</title>
        <authorList>
            <person name="Bechon N."/>
            <person name="Coyne M.J.Jr."/>
            <person name="Laclare-Mceneany V."/>
            <person name="Chatzidaki-Livanis M."/>
            <person name="Ghigo J.-M."/>
            <person name="Comstock L.E."/>
        </authorList>
    </citation>
    <scope>NUCLEOTIDE SEQUENCE [LARGE SCALE GENOMIC DNA]</scope>
    <source>
        <strain evidence="1 2">CL01T12C17</strain>
    </source>
</reference>
<comment type="caution">
    <text evidence="1">The sequence shown here is derived from an EMBL/GenBank/DDBJ whole genome shotgun (WGS) entry which is preliminary data.</text>
</comment>
<dbReference type="AlphaFoldDB" id="A0A663A6F9"/>
<evidence type="ECO:0000313" key="2">
    <source>
        <dbReference type="Proteomes" id="UP000408523"/>
    </source>
</evidence>
<dbReference type="EMBL" id="RWHZ01000002">
    <property type="protein sequence ID" value="TSE50320.1"/>
    <property type="molecule type" value="Genomic_DNA"/>
</dbReference>
<organism evidence="1 2">
    <name type="scientific">Phocaeicola vulgatus</name>
    <name type="common">Bacteroides vulgatus</name>
    <dbReference type="NCBI Taxonomy" id="821"/>
    <lineage>
        <taxon>Bacteria</taxon>
        <taxon>Pseudomonadati</taxon>
        <taxon>Bacteroidota</taxon>
        <taxon>Bacteroidia</taxon>
        <taxon>Bacteroidales</taxon>
        <taxon>Bacteroidaceae</taxon>
        <taxon>Phocaeicola</taxon>
    </lineage>
</organism>
<name>A0A663A6F9_PHOVU</name>
<sequence>MLEERSVFFARSAGSVKNVRSSKFKTLYYQRIINELTFYSPLHLPVKVYVILTIIG</sequence>
<proteinExistence type="predicted"/>
<dbReference type="Proteomes" id="UP000408523">
    <property type="component" value="Unassembled WGS sequence"/>
</dbReference>
<gene>
    <name evidence="1" type="ORF">EH214_00291</name>
</gene>
<evidence type="ECO:0000313" key="1">
    <source>
        <dbReference type="EMBL" id="TSE50320.1"/>
    </source>
</evidence>